<proteinExistence type="predicted"/>
<dbReference type="EMBL" id="GGEC01073529">
    <property type="protein sequence ID" value="MBX54013.1"/>
    <property type="molecule type" value="Transcribed_RNA"/>
</dbReference>
<accession>A0A2P2PH25</accession>
<evidence type="ECO:0000313" key="1">
    <source>
        <dbReference type="EMBL" id="MBX54013.1"/>
    </source>
</evidence>
<protein>
    <submittedName>
        <fullName evidence="1">Uncharacterized protein</fullName>
    </submittedName>
</protein>
<organism evidence="1">
    <name type="scientific">Rhizophora mucronata</name>
    <name type="common">Asiatic mangrove</name>
    <dbReference type="NCBI Taxonomy" id="61149"/>
    <lineage>
        <taxon>Eukaryota</taxon>
        <taxon>Viridiplantae</taxon>
        <taxon>Streptophyta</taxon>
        <taxon>Embryophyta</taxon>
        <taxon>Tracheophyta</taxon>
        <taxon>Spermatophyta</taxon>
        <taxon>Magnoliopsida</taxon>
        <taxon>eudicotyledons</taxon>
        <taxon>Gunneridae</taxon>
        <taxon>Pentapetalae</taxon>
        <taxon>rosids</taxon>
        <taxon>fabids</taxon>
        <taxon>Malpighiales</taxon>
        <taxon>Rhizophoraceae</taxon>
        <taxon>Rhizophora</taxon>
    </lineage>
</organism>
<reference evidence="1" key="1">
    <citation type="submission" date="2018-02" db="EMBL/GenBank/DDBJ databases">
        <title>Rhizophora mucronata_Transcriptome.</title>
        <authorList>
            <person name="Meera S.P."/>
            <person name="Sreeshan A."/>
            <person name="Augustine A."/>
        </authorList>
    </citation>
    <scope>NUCLEOTIDE SEQUENCE</scope>
    <source>
        <tissue evidence="1">Leaf</tissue>
    </source>
</reference>
<dbReference type="AlphaFoldDB" id="A0A2P2PH25"/>
<sequence length="30" mass="3422">MLWTLPENIGICALFKGTHQRTGYDVKLSE</sequence>
<name>A0A2P2PH25_RHIMU</name>